<feature type="non-terminal residue" evidence="3">
    <location>
        <position position="1"/>
    </location>
</feature>
<proteinExistence type="predicted"/>
<evidence type="ECO:0000313" key="4">
    <source>
        <dbReference type="Proteomes" id="UP000297948"/>
    </source>
</evidence>
<accession>A0A4Z0G836</accession>
<evidence type="ECO:0000313" key="3">
    <source>
        <dbReference type="EMBL" id="TGA90709.1"/>
    </source>
</evidence>
<name>A0A4Z0G836_9ACTN</name>
<dbReference type="InterPro" id="IPR048429">
    <property type="entry name" value="MCC_alpha_BT"/>
</dbReference>
<reference evidence="3 4" key="1">
    <citation type="submission" date="2019-03" db="EMBL/GenBank/DDBJ databases">
        <authorList>
            <person name="Gonzalez-Pimentel J.L."/>
        </authorList>
    </citation>
    <scope>NUCLEOTIDE SEQUENCE [LARGE SCALE GENOMIC DNA]</scope>
    <source>
        <strain evidence="3 4">JCM 31289</strain>
    </source>
</reference>
<dbReference type="Pfam" id="PF21139">
    <property type="entry name" value="BT_MCC_alpha"/>
    <property type="match status" value="1"/>
</dbReference>
<dbReference type="AlphaFoldDB" id="A0A4Z0G836"/>
<evidence type="ECO:0000259" key="2">
    <source>
        <dbReference type="PROSITE" id="PS50968"/>
    </source>
</evidence>
<feature type="domain" description="Lipoyl-binding" evidence="2">
    <location>
        <begin position="121"/>
        <end position="198"/>
    </location>
</feature>
<dbReference type="InterPro" id="IPR001882">
    <property type="entry name" value="Biotin_BS"/>
</dbReference>
<dbReference type="PANTHER" id="PTHR45266:SF3">
    <property type="entry name" value="OXALOACETATE DECARBOXYLASE ALPHA CHAIN"/>
    <property type="match status" value="1"/>
</dbReference>
<protein>
    <submittedName>
        <fullName evidence="3">Acety-l/propionyl-CoA carboxylase subunit alpha</fullName>
    </submittedName>
</protein>
<sequence length="202" mass="20950">DGRVGEFAAVAAALAEAAGNARAGSVVARLGGWRNLPSEPQRRSYRVEPGGQVHEVRYRLRRGGYEVVDGPVAVAVEPGLVVLEIDGVARRFSVARYGDRVEVDGGLGACSLSVLPRFPEPEAEAVPGSLLAPMPGTVVRVAEGLAVGGRVVAGQPLLWLEAMKMQHQINAPADGTLTALPAGCGSQVEVGALLAVVEPDEM</sequence>
<dbReference type="Proteomes" id="UP000297948">
    <property type="component" value="Unassembled WGS sequence"/>
</dbReference>
<dbReference type="PANTHER" id="PTHR45266">
    <property type="entry name" value="OXALOACETATE DECARBOXYLASE ALPHA CHAIN"/>
    <property type="match status" value="1"/>
</dbReference>
<gene>
    <name evidence="3" type="ORF">E4099_28610</name>
</gene>
<dbReference type="CDD" id="cd06850">
    <property type="entry name" value="biotinyl_domain"/>
    <property type="match status" value="1"/>
</dbReference>
<dbReference type="RefSeq" id="WP_342451954.1">
    <property type="nucleotide sequence ID" value="NZ_SRID01000436.1"/>
</dbReference>
<dbReference type="SUPFAM" id="SSF51230">
    <property type="entry name" value="Single hybrid motif"/>
    <property type="match status" value="1"/>
</dbReference>
<keyword evidence="1" id="KW-0092">Biotin</keyword>
<dbReference type="PROSITE" id="PS00188">
    <property type="entry name" value="BIOTIN"/>
    <property type="match status" value="1"/>
</dbReference>
<dbReference type="InterPro" id="IPR011053">
    <property type="entry name" value="Single_hybrid_motif"/>
</dbReference>
<dbReference type="Pfam" id="PF00364">
    <property type="entry name" value="Biotin_lipoyl"/>
    <property type="match status" value="1"/>
</dbReference>
<dbReference type="InterPro" id="IPR050709">
    <property type="entry name" value="Biotin_Carboxyl_Carrier/Decarb"/>
</dbReference>
<comment type="caution">
    <text evidence="3">The sequence shown here is derived from an EMBL/GenBank/DDBJ whole genome shotgun (WGS) entry which is preliminary data.</text>
</comment>
<evidence type="ECO:0000256" key="1">
    <source>
        <dbReference type="ARBA" id="ARBA00023267"/>
    </source>
</evidence>
<dbReference type="EMBL" id="SRID01000436">
    <property type="protein sequence ID" value="TGA90709.1"/>
    <property type="molecule type" value="Genomic_DNA"/>
</dbReference>
<dbReference type="InterPro" id="IPR000089">
    <property type="entry name" value="Biotin_lipoyl"/>
</dbReference>
<dbReference type="PROSITE" id="PS50968">
    <property type="entry name" value="BIOTINYL_LIPOYL"/>
    <property type="match status" value="1"/>
</dbReference>
<dbReference type="Gene3D" id="2.40.50.100">
    <property type="match status" value="1"/>
</dbReference>
<organism evidence="3 4">
    <name type="scientific">Streptomyces palmae</name>
    <dbReference type="NCBI Taxonomy" id="1701085"/>
    <lineage>
        <taxon>Bacteria</taxon>
        <taxon>Bacillati</taxon>
        <taxon>Actinomycetota</taxon>
        <taxon>Actinomycetes</taxon>
        <taxon>Kitasatosporales</taxon>
        <taxon>Streptomycetaceae</taxon>
        <taxon>Streptomyces</taxon>
    </lineage>
</organism>
<keyword evidence="4" id="KW-1185">Reference proteome</keyword>